<name>A0A4Q7USR0_PSEST</name>
<dbReference type="InterPro" id="IPR050228">
    <property type="entry name" value="Carboxylesterase_BioH"/>
</dbReference>
<evidence type="ECO:0000313" key="2">
    <source>
        <dbReference type="EMBL" id="RZT83801.1"/>
    </source>
</evidence>
<dbReference type="PANTHER" id="PTHR43194">
    <property type="entry name" value="HYDROLASE ALPHA/BETA FOLD FAMILY"/>
    <property type="match status" value="1"/>
</dbReference>
<dbReference type="PANTHER" id="PTHR43194:SF2">
    <property type="entry name" value="PEROXISOMAL MEMBRANE PROTEIN LPX1"/>
    <property type="match status" value="1"/>
</dbReference>
<dbReference type="AlphaFoldDB" id="A0A4Q7USR0"/>
<evidence type="ECO:0000313" key="3">
    <source>
        <dbReference type="Proteomes" id="UP000291591"/>
    </source>
</evidence>
<feature type="domain" description="AB hydrolase-1" evidence="1">
    <location>
        <begin position="21"/>
        <end position="254"/>
    </location>
</feature>
<keyword evidence="3" id="KW-1185">Reference proteome</keyword>
<dbReference type="SUPFAM" id="SSF53474">
    <property type="entry name" value="alpha/beta-Hydrolases"/>
    <property type="match status" value="1"/>
</dbReference>
<dbReference type="InterPro" id="IPR029058">
    <property type="entry name" value="AB_hydrolase_fold"/>
</dbReference>
<proteinExistence type="predicted"/>
<evidence type="ECO:0000259" key="1">
    <source>
        <dbReference type="Pfam" id="PF00561"/>
    </source>
</evidence>
<accession>A0A4Q7USR0</accession>
<dbReference type="RefSeq" id="WP_130288506.1">
    <property type="nucleotide sequence ID" value="NZ_SHKL01000001.1"/>
</dbReference>
<dbReference type="InterPro" id="IPR000073">
    <property type="entry name" value="AB_hydrolase_1"/>
</dbReference>
<comment type="caution">
    <text evidence="2">The sequence shown here is derived from an EMBL/GenBank/DDBJ whole genome shotgun (WGS) entry which is preliminary data.</text>
</comment>
<dbReference type="GO" id="GO:0003824">
    <property type="term" value="F:catalytic activity"/>
    <property type="evidence" value="ECO:0007669"/>
    <property type="project" value="InterPro"/>
</dbReference>
<organism evidence="2 3">
    <name type="scientific">Pseudonocardia sediminis</name>
    <dbReference type="NCBI Taxonomy" id="1397368"/>
    <lineage>
        <taxon>Bacteria</taxon>
        <taxon>Bacillati</taxon>
        <taxon>Actinomycetota</taxon>
        <taxon>Actinomycetes</taxon>
        <taxon>Pseudonocardiales</taxon>
        <taxon>Pseudonocardiaceae</taxon>
        <taxon>Pseudonocardia</taxon>
    </lineage>
</organism>
<dbReference type="Proteomes" id="UP000291591">
    <property type="component" value="Unassembled WGS sequence"/>
</dbReference>
<dbReference type="OrthoDB" id="9785847at2"/>
<gene>
    <name evidence="2" type="ORF">EV383_0619</name>
</gene>
<dbReference type="Pfam" id="PF00561">
    <property type="entry name" value="Abhydrolase_1"/>
    <property type="match status" value="1"/>
</dbReference>
<reference evidence="2 3" key="1">
    <citation type="submission" date="2019-02" db="EMBL/GenBank/DDBJ databases">
        <title>Sequencing the genomes of 1000 actinobacteria strains.</title>
        <authorList>
            <person name="Klenk H.-P."/>
        </authorList>
    </citation>
    <scope>NUCLEOTIDE SEQUENCE [LARGE SCALE GENOMIC DNA]</scope>
    <source>
        <strain evidence="2 3">DSM 45779</strain>
    </source>
</reference>
<dbReference type="Gene3D" id="3.40.50.1820">
    <property type="entry name" value="alpha/beta hydrolase"/>
    <property type="match status" value="1"/>
</dbReference>
<sequence length="268" mass="28568">MGTVMTSDHVALHVDDEGSGPAVVLVAGFGAPSTSWVFQVDALTAAGYRTVCVDRRSHGQSESPAFGQRMARHGKDLHDVLVALDLRDAVLVGGSMGASTIWAHTDLFGTDGVRGIVSVDQTPRMLNGPDWPHGYYGFDDTNAGTFFADGVPPTGRGLPMERAAASMGRLAERLGPQATAFRAPAPETVPLLRDHAQQDWRDVVARTEVPVLMTAGRESQLWPCEHAAAAVHGHPQGRAVVLEDCGHAANIDRPDEFNAAMVEFLADL</sequence>
<protein>
    <submittedName>
        <fullName evidence="2">Pimeloyl-ACP methyl ester carboxylesterase</fullName>
    </submittedName>
</protein>
<dbReference type="InterPro" id="IPR000639">
    <property type="entry name" value="Epox_hydrolase-like"/>
</dbReference>
<dbReference type="EMBL" id="SHKL01000001">
    <property type="protein sequence ID" value="RZT83801.1"/>
    <property type="molecule type" value="Genomic_DNA"/>
</dbReference>
<dbReference type="PRINTS" id="PR00412">
    <property type="entry name" value="EPOXHYDRLASE"/>
</dbReference>